<dbReference type="RefSeq" id="WP_105185368.1">
    <property type="nucleotide sequence ID" value="NZ_BAAAGO010000018.1"/>
</dbReference>
<evidence type="ECO:0000259" key="4">
    <source>
        <dbReference type="Pfam" id="PF01522"/>
    </source>
</evidence>
<evidence type="ECO:0000256" key="1">
    <source>
        <dbReference type="ARBA" id="ARBA00022723"/>
    </source>
</evidence>
<name>A0A2N9JDY6_9ACTN</name>
<dbReference type="OrthoDB" id="3173508at2"/>
<organism evidence="5 6">
    <name type="scientific">Micropruina glycogenica</name>
    <dbReference type="NCBI Taxonomy" id="75385"/>
    <lineage>
        <taxon>Bacteria</taxon>
        <taxon>Bacillati</taxon>
        <taxon>Actinomycetota</taxon>
        <taxon>Actinomycetes</taxon>
        <taxon>Propionibacteriales</taxon>
        <taxon>Nocardioidaceae</taxon>
        <taxon>Micropruina</taxon>
    </lineage>
</organism>
<feature type="compositionally biased region" description="Low complexity" evidence="3">
    <location>
        <begin position="38"/>
        <end position="51"/>
    </location>
</feature>
<dbReference type="GO" id="GO:0016020">
    <property type="term" value="C:membrane"/>
    <property type="evidence" value="ECO:0007669"/>
    <property type="project" value="TreeGrafter"/>
</dbReference>
<dbReference type="GO" id="GO:0016810">
    <property type="term" value="F:hydrolase activity, acting on carbon-nitrogen (but not peptide) bonds"/>
    <property type="evidence" value="ECO:0007669"/>
    <property type="project" value="InterPro"/>
</dbReference>
<proteinExistence type="predicted"/>
<dbReference type="GO" id="GO:0046872">
    <property type="term" value="F:metal ion binding"/>
    <property type="evidence" value="ECO:0007669"/>
    <property type="project" value="UniProtKB-KW"/>
</dbReference>
<evidence type="ECO:0000256" key="3">
    <source>
        <dbReference type="SAM" id="MobiDB-lite"/>
    </source>
</evidence>
<dbReference type="AlphaFoldDB" id="A0A2N9JDY6"/>
<feature type="compositionally biased region" description="Basic and acidic residues" evidence="3">
    <location>
        <begin position="100"/>
        <end position="109"/>
    </location>
</feature>
<dbReference type="CDD" id="cd10917">
    <property type="entry name" value="CE4_NodB_like_6s_7s"/>
    <property type="match status" value="1"/>
</dbReference>
<dbReference type="PANTHER" id="PTHR10587:SF133">
    <property type="entry name" value="CHITIN DEACETYLASE 1-RELATED"/>
    <property type="match status" value="1"/>
</dbReference>
<dbReference type="EMBL" id="LT985188">
    <property type="protein sequence ID" value="SPD86352.1"/>
    <property type="molecule type" value="Genomic_DNA"/>
</dbReference>
<keyword evidence="2" id="KW-0378">Hydrolase</keyword>
<reference evidence="5 6" key="1">
    <citation type="submission" date="2018-02" db="EMBL/GenBank/DDBJ databases">
        <authorList>
            <person name="Cohen D.B."/>
            <person name="Kent A.D."/>
        </authorList>
    </citation>
    <scope>NUCLEOTIDE SEQUENCE [LARGE SCALE GENOMIC DNA]</scope>
    <source>
        <strain evidence="5">1</strain>
    </source>
</reference>
<feature type="compositionally biased region" description="Low complexity" evidence="3">
    <location>
        <begin position="84"/>
        <end position="99"/>
    </location>
</feature>
<feature type="domain" description="NodB homology" evidence="4">
    <location>
        <begin position="123"/>
        <end position="237"/>
    </location>
</feature>
<dbReference type="InterPro" id="IPR011330">
    <property type="entry name" value="Glyco_hydro/deAcase_b/a-brl"/>
</dbReference>
<protein>
    <recommendedName>
        <fullName evidence="4">NodB homology domain-containing protein</fullName>
    </recommendedName>
</protein>
<dbReference type="PANTHER" id="PTHR10587">
    <property type="entry name" value="GLYCOSYL TRANSFERASE-RELATED"/>
    <property type="match status" value="1"/>
</dbReference>
<dbReference type="GO" id="GO:0005975">
    <property type="term" value="P:carbohydrate metabolic process"/>
    <property type="evidence" value="ECO:0007669"/>
    <property type="project" value="InterPro"/>
</dbReference>
<dbReference type="InterPro" id="IPR050248">
    <property type="entry name" value="Polysacc_deacetylase_ArnD"/>
</dbReference>
<dbReference type="SUPFAM" id="SSF88713">
    <property type="entry name" value="Glycoside hydrolase/deacetylase"/>
    <property type="match status" value="1"/>
</dbReference>
<dbReference type="InterPro" id="IPR002509">
    <property type="entry name" value="NODB_dom"/>
</dbReference>
<keyword evidence="1" id="KW-0479">Metal-binding</keyword>
<evidence type="ECO:0000313" key="6">
    <source>
        <dbReference type="Proteomes" id="UP000238164"/>
    </source>
</evidence>
<accession>A0A2N9JDY6</accession>
<dbReference type="Proteomes" id="UP000238164">
    <property type="component" value="Chromosome 1"/>
</dbReference>
<gene>
    <name evidence="5" type="ORF">MPLG2_1316</name>
</gene>
<sequence length="314" mass="33641">MSGRRWVVKAAVPLLILGVAIGTLRAGAETSERTGPPSATAAKAKAQAGVSGKKKKDPTAEKPATDSGATTTKRRTSDRAETGKQPATVTKKKATQATTEPKKPTDKQASKPSRRGYWNSYGPNTTRRVVLSFDDCPASRAAFRTVIDGAQRLGIALMLFPTGVCVRAGLFSPAYARAHGHYVFNHSISHPDLARLSYQAVLAQLGAPGIQSSYGRPPFGSYNATVARAYAAKGMRIWTWSLDTNDWRGLSQQAVVSRVVRHATTGGTVLMHMQWHGFAVSALAQMKVGLAERGLGVCRNFSATTAERSRSVRC</sequence>
<feature type="region of interest" description="Disordered" evidence="3">
    <location>
        <begin position="27"/>
        <end position="121"/>
    </location>
</feature>
<dbReference type="Pfam" id="PF01522">
    <property type="entry name" value="Polysacc_deac_1"/>
    <property type="match status" value="1"/>
</dbReference>
<dbReference type="KEGG" id="mgg:MPLG2_1316"/>
<evidence type="ECO:0000313" key="5">
    <source>
        <dbReference type="EMBL" id="SPD86352.1"/>
    </source>
</evidence>
<keyword evidence="6" id="KW-1185">Reference proteome</keyword>
<dbReference type="Gene3D" id="3.20.20.370">
    <property type="entry name" value="Glycoside hydrolase/deacetylase"/>
    <property type="match status" value="1"/>
</dbReference>
<evidence type="ECO:0000256" key="2">
    <source>
        <dbReference type="ARBA" id="ARBA00022801"/>
    </source>
</evidence>